<dbReference type="Pfam" id="PF01429">
    <property type="entry name" value="MBD"/>
    <property type="match status" value="1"/>
</dbReference>
<evidence type="ECO:0000256" key="6">
    <source>
        <dbReference type="SAM" id="MobiDB-lite"/>
    </source>
</evidence>
<accession>A0AAW1H9B2</accession>
<dbReference type="AlphaFoldDB" id="A0AAW1H9B2"/>
<keyword evidence="2" id="KW-0805">Transcription regulation</keyword>
<dbReference type="InterPro" id="IPR016177">
    <property type="entry name" value="DNA-bd_dom_sf"/>
</dbReference>
<feature type="region of interest" description="Disordered" evidence="6">
    <location>
        <begin position="100"/>
        <end position="152"/>
    </location>
</feature>
<evidence type="ECO:0000256" key="5">
    <source>
        <dbReference type="ARBA" id="ARBA00023242"/>
    </source>
</evidence>
<dbReference type="EMBL" id="JBDFQZ010000012">
    <property type="protein sequence ID" value="KAK9672646.1"/>
    <property type="molecule type" value="Genomic_DNA"/>
</dbReference>
<feature type="domain" description="MBD" evidence="7">
    <location>
        <begin position="5"/>
        <end position="76"/>
    </location>
</feature>
<keyword evidence="4" id="KW-0804">Transcription</keyword>
<evidence type="ECO:0000256" key="3">
    <source>
        <dbReference type="ARBA" id="ARBA00023125"/>
    </source>
</evidence>
<organism evidence="8 9">
    <name type="scientific">Saponaria officinalis</name>
    <name type="common">Common soapwort</name>
    <name type="synonym">Lychnis saponaria</name>
    <dbReference type="NCBI Taxonomy" id="3572"/>
    <lineage>
        <taxon>Eukaryota</taxon>
        <taxon>Viridiplantae</taxon>
        <taxon>Streptophyta</taxon>
        <taxon>Embryophyta</taxon>
        <taxon>Tracheophyta</taxon>
        <taxon>Spermatophyta</taxon>
        <taxon>Magnoliopsida</taxon>
        <taxon>eudicotyledons</taxon>
        <taxon>Gunneridae</taxon>
        <taxon>Pentapetalae</taxon>
        <taxon>Caryophyllales</taxon>
        <taxon>Caryophyllaceae</taxon>
        <taxon>Caryophylleae</taxon>
        <taxon>Saponaria</taxon>
    </lineage>
</organism>
<feature type="compositionally biased region" description="Basic and acidic residues" evidence="6">
    <location>
        <begin position="126"/>
        <end position="135"/>
    </location>
</feature>
<evidence type="ECO:0000313" key="8">
    <source>
        <dbReference type="EMBL" id="KAK9672646.1"/>
    </source>
</evidence>
<dbReference type="Proteomes" id="UP001443914">
    <property type="component" value="Unassembled WGS sequence"/>
</dbReference>
<protein>
    <recommendedName>
        <fullName evidence="7">MBD domain-containing protein</fullName>
    </recommendedName>
</protein>
<dbReference type="PROSITE" id="PS50982">
    <property type="entry name" value="MBD"/>
    <property type="match status" value="1"/>
</dbReference>
<evidence type="ECO:0000313" key="9">
    <source>
        <dbReference type="Proteomes" id="UP001443914"/>
    </source>
</evidence>
<keyword evidence="9" id="KW-1185">Reference proteome</keyword>
<dbReference type="InterPro" id="IPR001739">
    <property type="entry name" value="Methyl_CpG_DNA-bd"/>
</dbReference>
<dbReference type="Gene3D" id="3.30.890.10">
    <property type="entry name" value="Methyl-cpg-binding Protein 2, Chain A"/>
    <property type="match status" value="1"/>
</dbReference>
<evidence type="ECO:0000256" key="2">
    <source>
        <dbReference type="ARBA" id="ARBA00023015"/>
    </source>
</evidence>
<dbReference type="PANTHER" id="PTHR34067:SF20">
    <property type="entry name" value="OS08G0206700 PROTEIN"/>
    <property type="match status" value="1"/>
</dbReference>
<name>A0AAW1H9B2_SAPOF</name>
<dbReference type="PANTHER" id="PTHR34067">
    <property type="entry name" value="OS04G0193200 PROTEIN"/>
    <property type="match status" value="1"/>
</dbReference>
<keyword evidence="3" id="KW-0238">DNA-binding</keyword>
<evidence type="ECO:0000259" key="7">
    <source>
        <dbReference type="PROSITE" id="PS50982"/>
    </source>
</evidence>
<comment type="caution">
    <text evidence="8">The sequence shown here is derived from an EMBL/GenBank/DDBJ whole genome shotgun (WGS) entry which is preliminary data.</text>
</comment>
<reference evidence="8" key="1">
    <citation type="submission" date="2024-03" db="EMBL/GenBank/DDBJ databases">
        <title>WGS assembly of Saponaria officinalis var. Norfolk2.</title>
        <authorList>
            <person name="Jenkins J."/>
            <person name="Shu S."/>
            <person name="Grimwood J."/>
            <person name="Barry K."/>
            <person name="Goodstein D."/>
            <person name="Schmutz J."/>
            <person name="Leebens-Mack J."/>
            <person name="Osbourn A."/>
        </authorList>
    </citation>
    <scope>NUCLEOTIDE SEQUENCE [LARGE SCALE GENOMIC DNA]</scope>
    <source>
        <strain evidence="8">JIC</strain>
    </source>
</reference>
<gene>
    <name evidence="8" type="ORF">RND81_12G114400</name>
</gene>
<dbReference type="GO" id="GO:0005634">
    <property type="term" value="C:nucleus"/>
    <property type="evidence" value="ECO:0007669"/>
    <property type="project" value="UniProtKB-SubCell"/>
</dbReference>
<dbReference type="SUPFAM" id="SSF54171">
    <property type="entry name" value="DNA-binding domain"/>
    <property type="match status" value="1"/>
</dbReference>
<evidence type="ECO:0000256" key="1">
    <source>
        <dbReference type="ARBA" id="ARBA00004123"/>
    </source>
</evidence>
<proteinExistence type="predicted"/>
<dbReference type="InterPro" id="IPR038945">
    <property type="entry name" value="MBD13-like"/>
</dbReference>
<keyword evidence="5" id="KW-0539">Nucleus</keyword>
<evidence type="ECO:0000256" key="4">
    <source>
        <dbReference type="ARBA" id="ARBA00023163"/>
    </source>
</evidence>
<comment type="subcellular location">
    <subcellularLocation>
        <location evidence="1">Nucleus</location>
    </subcellularLocation>
</comment>
<dbReference type="GO" id="GO:0003677">
    <property type="term" value="F:DNA binding"/>
    <property type="evidence" value="ECO:0007669"/>
    <property type="project" value="UniProtKB-KW"/>
</dbReference>
<sequence>MGEQSKGGDLLPEGLPEGWKVEIRVRKSGKRDRYYTDPVHGYIFRSIKDIDRYLLTGKFGRHVTKAKPRESSTGTVNVDHDDLSDVSQKKELITSDGTKESCLGLEAQGQKPSEKASKRKASTTTEAHDSKEVSKKKSRKTSTGTASRSSKKKDRTPFYILDSDYCDESDAIDIPNLGEIIDSMRKEKEGHKTVYVSAPAIGSLLGGQTSESRVKPKQDHNIKPHFTLNISHHIGNSPNMTLMPSMMPKHEWESTNIVRPYQNVPPLEKFGKFGNDGRPIGVPGCALFGNLLMDPCIDFAFKTLTETAMPFGGGTVLEDCFSPQQLGSSRMLNQGGPCQT</sequence>